<dbReference type="AlphaFoldDB" id="A0A1W1BTH5"/>
<evidence type="ECO:0000313" key="2">
    <source>
        <dbReference type="EMBL" id="SFV56771.1"/>
    </source>
</evidence>
<keyword evidence="1" id="KW-0472">Membrane</keyword>
<proteinExistence type="predicted"/>
<evidence type="ECO:0000256" key="1">
    <source>
        <dbReference type="SAM" id="Phobius"/>
    </source>
</evidence>
<feature type="transmembrane region" description="Helical" evidence="1">
    <location>
        <begin position="7"/>
        <end position="29"/>
    </location>
</feature>
<feature type="transmembrane region" description="Helical" evidence="1">
    <location>
        <begin position="114"/>
        <end position="137"/>
    </location>
</feature>
<feature type="transmembrane region" description="Helical" evidence="1">
    <location>
        <begin position="149"/>
        <end position="168"/>
    </location>
</feature>
<sequence length="178" mass="20852">MWLAWALRVVLCSLGLAVFFALVITAVLYLKQGMPSLNAEVQAALLELFSFWFFLSLNIAVLVALFRSVKYLFNRSYAGYMLRFKRCLHKEDEHSREYIDPVGYGDLVKVWRKWFMLLIWIVGSFMILALIITYLFTPYKALFDWFNVYVLYAFILAGGYLSFLFLPARCKSMRIVKC</sequence>
<keyword evidence="1" id="KW-0812">Transmembrane</keyword>
<reference evidence="2" key="1">
    <citation type="submission" date="2016-10" db="EMBL/GenBank/DDBJ databases">
        <authorList>
            <person name="de Groot N.N."/>
        </authorList>
    </citation>
    <scope>NUCLEOTIDE SEQUENCE</scope>
</reference>
<accession>A0A1W1BTH5</accession>
<protein>
    <submittedName>
        <fullName evidence="2">Uncharacterized protein</fullName>
    </submittedName>
</protein>
<feature type="transmembrane region" description="Helical" evidence="1">
    <location>
        <begin position="49"/>
        <end position="66"/>
    </location>
</feature>
<gene>
    <name evidence="2" type="ORF">MNB_SM-6-1097</name>
</gene>
<keyword evidence="1" id="KW-1133">Transmembrane helix</keyword>
<dbReference type="EMBL" id="FPHK01000024">
    <property type="protein sequence ID" value="SFV56771.1"/>
    <property type="molecule type" value="Genomic_DNA"/>
</dbReference>
<name>A0A1W1BTH5_9ZZZZ</name>
<organism evidence="2">
    <name type="scientific">hydrothermal vent metagenome</name>
    <dbReference type="NCBI Taxonomy" id="652676"/>
    <lineage>
        <taxon>unclassified sequences</taxon>
        <taxon>metagenomes</taxon>
        <taxon>ecological metagenomes</taxon>
    </lineage>
</organism>